<dbReference type="FunFam" id="3.20.20.70:FF:000044">
    <property type="entry name" value="Deoxyribose-phosphate aldolase"/>
    <property type="match status" value="1"/>
</dbReference>
<dbReference type="NCBIfam" id="TIGR00126">
    <property type="entry name" value="deoC"/>
    <property type="match status" value="1"/>
</dbReference>
<keyword evidence="3 7" id="KW-0456">Lyase</keyword>
<dbReference type="PANTHER" id="PTHR10889:SF1">
    <property type="entry name" value="DEOXYRIBOSE-PHOSPHATE ALDOLASE"/>
    <property type="match status" value="1"/>
</dbReference>
<dbReference type="SMART" id="SM01133">
    <property type="entry name" value="DeoC"/>
    <property type="match status" value="1"/>
</dbReference>
<dbReference type="Gene3D" id="3.20.20.70">
    <property type="entry name" value="Aldolase class I"/>
    <property type="match status" value="1"/>
</dbReference>
<dbReference type="GO" id="GO:0005737">
    <property type="term" value="C:cytoplasm"/>
    <property type="evidence" value="ECO:0007669"/>
    <property type="project" value="UniProtKB-SubCell"/>
</dbReference>
<dbReference type="InterPro" id="IPR028581">
    <property type="entry name" value="DeoC_typeI"/>
</dbReference>
<dbReference type="RefSeq" id="WP_237608976.1">
    <property type="nucleotide sequence ID" value="NZ_JAIRBB010000013.1"/>
</dbReference>
<evidence type="ECO:0000256" key="1">
    <source>
        <dbReference type="ARBA" id="ARBA00010936"/>
    </source>
</evidence>
<name>A0A9X1R4R1_9FLAO</name>
<dbReference type="GO" id="GO:0016052">
    <property type="term" value="P:carbohydrate catabolic process"/>
    <property type="evidence" value="ECO:0007669"/>
    <property type="project" value="TreeGrafter"/>
</dbReference>
<organism evidence="8 9">
    <name type="scientific">Aequorivita xiaoshiensis</name>
    <dbReference type="NCBI Taxonomy" id="2874476"/>
    <lineage>
        <taxon>Bacteria</taxon>
        <taxon>Pseudomonadati</taxon>
        <taxon>Bacteroidota</taxon>
        <taxon>Flavobacteriia</taxon>
        <taxon>Flavobacteriales</taxon>
        <taxon>Flavobacteriaceae</taxon>
        <taxon>Aequorivita</taxon>
    </lineage>
</organism>
<comment type="caution">
    <text evidence="8">The sequence shown here is derived from an EMBL/GenBank/DDBJ whole genome shotgun (WGS) entry which is preliminary data.</text>
</comment>
<evidence type="ECO:0000313" key="8">
    <source>
        <dbReference type="EMBL" id="MCG2431897.1"/>
    </source>
</evidence>
<evidence type="ECO:0000313" key="9">
    <source>
        <dbReference type="Proteomes" id="UP001139462"/>
    </source>
</evidence>
<feature type="active site" description="Proton donor/acceptor" evidence="7">
    <location>
        <position position="180"/>
    </location>
</feature>
<comment type="similarity">
    <text evidence="1 7">Belongs to the DeoC/FbaB aldolase family. DeoC type 1 subfamily.</text>
</comment>
<comment type="catalytic activity">
    <reaction evidence="5 7">
        <text>2-deoxy-D-ribose 5-phosphate = D-glyceraldehyde 3-phosphate + acetaldehyde</text>
        <dbReference type="Rhea" id="RHEA:12821"/>
        <dbReference type="ChEBI" id="CHEBI:15343"/>
        <dbReference type="ChEBI" id="CHEBI:59776"/>
        <dbReference type="ChEBI" id="CHEBI:62877"/>
        <dbReference type="EC" id="4.1.2.4"/>
    </reaction>
</comment>
<comment type="pathway">
    <text evidence="7">Carbohydrate degradation; 2-deoxy-D-ribose 1-phosphate degradation; D-glyceraldehyde 3-phosphate and acetaldehyde from 2-deoxy-alpha-D-ribose 1-phosphate: step 2/2.</text>
</comment>
<evidence type="ECO:0000256" key="4">
    <source>
        <dbReference type="ARBA" id="ARBA00023270"/>
    </source>
</evidence>
<dbReference type="EC" id="4.1.2.4" evidence="7"/>
<dbReference type="GO" id="GO:0006018">
    <property type="term" value="P:2-deoxyribose 1-phosphate catabolic process"/>
    <property type="evidence" value="ECO:0007669"/>
    <property type="project" value="UniProtKB-UniRule"/>
</dbReference>
<dbReference type="Pfam" id="PF01791">
    <property type="entry name" value="DeoC"/>
    <property type="match status" value="1"/>
</dbReference>
<accession>A0A9X1R4R1</accession>
<dbReference type="HAMAP" id="MF_00114">
    <property type="entry name" value="DeoC_type1"/>
    <property type="match status" value="1"/>
</dbReference>
<gene>
    <name evidence="7 8" type="primary">deoC</name>
    <name evidence="8" type="ORF">K8344_12255</name>
</gene>
<evidence type="ECO:0000256" key="5">
    <source>
        <dbReference type="ARBA" id="ARBA00048791"/>
    </source>
</evidence>
<keyword evidence="4 7" id="KW-0704">Schiff base</keyword>
<dbReference type="Proteomes" id="UP001139462">
    <property type="component" value="Unassembled WGS sequence"/>
</dbReference>
<dbReference type="SUPFAM" id="SSF51569">
    <property type="entry name" value="Aldolase"/>
    <property type="match status" value="1"/>
</dbReference>
<sequence>MELNQYIDHTLLKATATKDDIIKLCNEAKEYNFYAVCVNSCYISLVKNELKNSDVKIAVVVGFPLGANSANSKLFEAEQGVKKGADEIDMVLNLGFLKSEMFDAVEKEISDIKQAIGGKILKVILETCYLSNSEIITACKISKAAGADFVKTSTGFGTGGATEEAVKLMVETVGDTLKVKASGGIRDAKTAKKYIDLGVSRIGTSSGIRIVTSSNTSTNEHTY</sequence>
<dbReference type="PANTHER" id="PTHR10889">
    <property type="entry name" value="DEOXYRIBOSE-PHOSPHATE ALDOLASE"/>
    <property type="match status" value="1"/>
</dbReference>
<evidence type="ECO:0000256" key="3">
    <source>
        <dbReference type="ARBA" id="ARBA00023239"/>
    </source>
</evidence>
<protein>
    <recommendedName>
        <fullName evidence="7">Deoxyribose-phosphate aldolase</fullName>
        <shortName evidence="7">DERA</shortName>
        <ecNumber evidence="7">4.1.2.4</ecNumber>
    </recommendedName>
    <alternativeName>
        <fullName evidence="7">2-deoxy-D-ribose 5-phosphate aldolase</fullName>
    </alternativeName>
    <alternativeName>
        <fullName evidence="7">Phosphodeoxyriboaldolase</fullName>
        <shortName evidence="7">Deoxyriboaldolase</shortName>
    </alternativeName>
</protein>
<feature type="active site" description="Proton donor/acceptor" evidence="7">
    <location>
        <position position="89"/>
    </location>
</feature>
<proteinExistence type="inferred from homology"/>
<dbReference type="InterPro" id="IPR011343">
    <property type="entry name" value="DeoC"/>
</dbReference>
<comment type="subcellular location">
    <subcellularLocation>
        <location evidence="7">Cytoplasm</location>
    </subcellularLocation>
</comment>
<dbReference type="InterPro" id="IPR002915">
    <property type="entry name" value="DeoC/FbaB/LacD_aldolase"/>
</dbReference>
<dbReference type="AlphaFoldDB" id="A0A9X1R4R1"/>
<evidence type="ECO:0000256" key="6">
    <source>
        <dbReference type="ARBA" id="ARBA00056337"/>
    </source>
</evidence>
<dbReference type="CDD" id="cd00959">
    <property type="entry name" value="DeoC"/>
    <property type="match status" value="1"/>
</dbReference>
<dbReference type="InterPro" id="IPR013785">
    <property type="entry name" value="Aldolase_TIM"/>
</dbReference>
<dbReference type="PIRSF" id="PIRSF001357">
    <property type="entry name" value="DeoC"/>
    <property type="match status" value="1"/>
</dbReference>
<dbReference type="GO" id="GO:0009264">
    <property type="term" value="P:deoxyribonucleotide catabolic process"/>
    <property type="evidence" value="ECO:0007669"/>
    <property type="project" value="UniProtKB-UniRule"/>
</dbReference>
<keyword evidence="9" id="KW-1185">Reference proteome</keyword>
<feature type="active site" description="Schiff-base intermediate with acetaldehyde" evidence="7">
    <location>
        <position position="151"/>
    </location>
</feature>
<reference evidence="8" key="1">
    <citation type="submission" date="2021-09" db="EMBL/GenBank/DDBJ databases">
        <title>Genome of Aequorivita sp. strain F64183.</title>
        <authorList>
            <person name="Wang Y."/>
        </authorList>
    </citation>
    <scope>NUCLEOTIDE SEQUENCE</scope>
    <source>
        <strain evidence="8">F64183</strain>
    </source>
</reference>
<keyword evidence="2 7" id="KW-0963">Cytoplasm</keyword>
<dbReference type="GO" id="GO:0004139">
    <property type="term" value="F:deoxyribose-phosphate aldolase activity"/>
    <property type="evidence" value="ECO:0007669"/>
    <property type="project" value="UniProtKB-UniRule"/>
</dbReference>
<comment type="function">
    <text evidence="6 7">Catalyzes a reversible aldol reaction between acetaldehyde and D-glyceraldehyde 3-phosphate to generate 2-deoxy-D-ribose 5-phosphate.</text>
</comment>
<dbReference type="EMBL" id="JAIRBB010000013">
    <property type="protein sequence ID" value="MCG2431897.1"/>
    <property type="molecule type" value="Genomic_DNA"/>
</dbReference>
<evidence type="ECO:0000256" key="2">
    <source>
        <dbReference type="ARBA" id="ARBA00022490"/>
    </source>
</evidence>
<evidence type="ECO:0000256" key="7">
    <source>
        <dbReference type="HAMAP-Rule" id="MF_00114"/>
    </source>
</evidence>